<evidence type="ECO:0000256" key="2">
    <source>
        <dbReference type="ARBA" id="ARBA00022481"/>
    </source>
</evidence>
<dbReference type="HAMAP" id="MF_00094">
    <property type="entry name" value="Rel_fac_2"/>
    <property type="match status" value="1"/>
</dbReference>
<evidence type="ECO:0000313" key="8">
    <source>
        <dbReference type="EMBL" id="KKS80635.1"/>
    </source>
</evidence>
<evidence type="ECO:0000256" key="4">
    <source>
        <dbReference type="HAMAP-Rule" id="MF_00094"/>
    </source>
</evidence>
<feature type="modified residue" description="N5-methylglutamine" evidence="4">
    <location>
        <position position="253"/>
    </location>
</feature>
<dbReference type="EMBL" id="LCEY01000013">
    <property type="protein sequence ID" value="KKS80635.1"/>
    <property type="molecule type" value="Genomic_DNA"/>
</dbReference>
<dbReference type="Proteomes" id="UP000034611">
    <property type="component" value="Unassembled WGS sequence"/>
</dbReference>
<dbReference type="Pfam" id="PF00472">
    <property type="entry name" value="RF-1"/>
    <property type="match status" value="1"/>
</dbReference>
<comment type="subcellular location">
    <subcellularLocation>
        <location evidence="4">Cytoplasm</location>
    </subcellularLocation>
</comment>
<feature type="domain" description="Peptide chain release factor" evidence="7">
    <location>
        <begin position="80"/>
        <end position="194"/>
    </location>
</feature>
<protein>
    <recommendedName>
        <fullName evidence="4 5">Peptide chain release factor 2</fullName>
        <shortName evidence="4">RF-2</shortName>
    </recommendedName>
</protein>
<dbReference type="PANTHER" id="PTHR43116">
    <property type="entry name" value="PEPTIDE CHAIN RELEASE FACTOR 2"/>
    <property type="match status" value="1"/>
</dbReference>
<dbReference type="PANTHER" id="PTHR43116:SF3">
    <property type="entry name" value="CLASS I PEPTIDE CHAIN RELEASE FACTOR"/>
    <property type="match status" value="1"/>
</dbReference>
<comment type="function">
    <text evidence="4">Peptide chain release factor 2 directs the termination of translation in response to the peptide chain termination codons UGA and UAA.</text>
</comment>
<comment type="similarity">
    <text evidence="1 4">Belongs to the prokaryotic/mitochondrial release factor family.</text>
</comment>
<evidence type="ECO:0000256" key="3">
    <source>
        <dbReference type="ARBA" id="ARBA00022917"/>
    </source>
</evidence>
<keyword evidence="3 4" id="KW-0648">Protein biosynthesis</keyword>
<comment type="caution">
    <text evidence="8">The sequence shown here is derived from an EMBL/GenBank/DDBJ whole genome shotgun (WGS) entry which is preliminary data.</text>
</comment>
<dbReference type="AlphaFoldDB" id="A0A0G1C4R8"/>
<proteinExistence type="inferred from homology"/>
<comment type="PTM">
    <text evidence="4">Methylated by PrmC. Methylation increases the termination efficiency of RF2.</text>
</comment>
<accession>A0A0G1C4R8</accession>
<reference evidence="8 9" key="1">
    <citation type="journal article" date="2015" name="Nature">
        <title>rRNA introns, odd ribosomes, and small enigmatic genomes across a large radiation of phyla.</title>
        <authorList>
            <person name="Brown C.T."/>
            <person name="Hug L.A."/>
            <person name="Thomas B.C."/>
            <person name="Sharon I."/>
            <person name="Castelle C.J."/>
            <person name="Singh A."/>
            <person name="Wilkins M.J."/>
            <person name="Williams K.H."/>
            <person name="Banfield J.F."/>
        </authorList>
    </citation>
    <scope>NUCLEOTIDE SEQUENCE [LARGE SCALE GENOMIC DNA]</scope>
</reference>
<dbReference type="SMART" id="SM00937">
    <property type="entry name" value="PCRF"/>
    <property type="match status" value="1"/>
</dbReference>
<evidence type="ECO:0000256" key="5">
    <source>
        <dbReference type="NCBIfam" id="TIGR00020"/>
    </source>
</evidence>
<evidence type="ECO:0000256" key="6">
    <source>
        <dbReference type="SAM" id="Coils"/>
    </source>
</evidence>
<name>A0A0G1C4R8_9BACT</name>
<evidence type="ECO:0000313" key="9">
    <source>
        <dbReference type="Proteomes" id="UP000034611"/>
    </source>
</evidence>
<dbReference type="Pfam" id="PF03462">
    <property type="entry name" value="PCRF"/>
    <property type="match status" value="1"/>
</dbReference>
<keyword evidence="4" id="KW-0963">Cytoplasm</keyword>
<dbReference type="PATRIC" id="fig|1618585.3.peg.186"/>
<organism evidence="8 9">
    <name type="scientific">Candidatus Woesebacteria bacterium GW2011_GWC1_43_10b</name>
    <dbReference type="NCBI Taxonomy" id="1618585"/>
    <lineage>
        <taxon>Bacteria</taxon>
        <taxon>Candidatus Woeseibacteriota</taxon>
    </lineage>
</organism>
<dbReference type="InterPro" id="IPR004374">
    <property type="entry name" value="PrfB"/>
</dbReference>
<dbReference type="InterPro" id="IPR045853">
    <property type="entry name" value="Pep_chain_release_fac_I_sf"/>
</dbReference>
<dbReference type="NCBIfam" id="TIGR00020">
    <property type="entry name" value="prfB"/>
    <property type="match status" value="1"/>
</dbReference>
<dbReference type="InterPro" id="IPR005139">
    <property type="entry name" value="PCRF"/>
</dbReference>
<dbReference type="GO" id="GO:0005737">
    <property type="term" value="C:cytoplasm"/>
    <property type="evidence" value="ECO:0007669"/>
    <property type="project" value="UniProtKB-SubCell"/>
</dbReference>
<dbReference type="SUPFAM" id="SSF75620">
    <property type="entry name" value="Release factor"/>
    <property type="match status" value="1"/>
</dbReference>
<feature type="coiled-coil region" evidence="6">
    <location>
        <begin position="51"/>
        <end position="115"/>
    </location>
</feature>
<gene>
    <name evidence="4" type="primary">prfB</name>
    <name evidence="8" type="ORF">UV56_C0013G0009</name>
</gene>
<dbReference type="Gene3D" id="1.20.58.410">
    <property type="entry name" value="Release factor"/>
    <property type="match status" value="1"/>
</dbReference>
<dbReference type="InterPro" id="IPR000352">
    <property type="entry name" value="Pep_chain_release_fac_I"/>
</dbReference>
<dbReference type="Gene3D" id="3.30.70.1660">
    <property type="match status" value="1"/>
</dbReference>
<dbReference type="GO" id="GO:0016149">
    <property type="term" value="F:translation release factor activity, codon specific"/>
    <property type="evidence" value="ECO:0007669"/>
    <property type="project" value="UniProtKB-UniRule"/>
</dbReference>
<keyword evidence="6" id="KW-0175">Coiled coil</keyword>
<keyword evidence="2 4" id="KW-0488">Methylation</keyword>
<sequence length="366" mass="41953">MKDDILTRISEVLSSFEKIKAGFDLSAEENKLKELEAKTTDPDFWNDQFAAKETMQKIGDLKKEISQFKDLEKKISELAELAQSKNTILTDKSLADEFKRELSETEDELLKLKLTTYLSGKYDQKNAIVSIHAGQGGTEAMDWASMLFRMYLRYCEKRDWGTEIITETAGEEAGTKTVIFRVVGTWAYGYLKKEAGTHRLVRQSPFNADKLRQTSFALVEVLPEFEEVDLPDIEIKDDDLEWQFYRASSQGGQNVQKVSSAVRLIHKPTGIVVTAQTERFQEQNRKYALNLLRSKLWALEQDRAKKEKKKVMGEYTPATWGTQIRSYVLHPYKMVKDLRTEVETSDAEGVLNGEIDRFVEAELQAS</sequence>
<dbReference type="Gene3D" id="3.30.160.20">
    <property type="match status" value="1"/>
</dbReference>
<evidence type="ECO:0000256" key="1">
    <source>
        <dbReference type="ARBA" id="ARBA00010835"/>
    </source>
</evidence>
<evidence type="ECO:0000259" key="7">
    <source>
        <dbReference type="SMART" id="SM00937"/>
    </source>
</evidence>